<reference evidence="2" key="2">
    <citation type="submission" date="2020-09" db="EMBL/GenBank/DDBJ databases">
        <authorList>
            <person name="Sun Q."/>
            <person name="Ohkuma M."/>
        </authorList>
    </citation>
    <scope>NUCLEOTIDE SEQUENCE</scope>
    <source>
        <strain evidence="2">JCM 3035</strain>
    </source>
</reference>
<dbReference type="EMBL" id="BMPQ01000001">
    <property type="protein sequence ID" value="GGK47224.1"/>
    <property type="molecule type" value="Genomic_DNA"/>
</dbReference>
<reference evidence="2" key="1">
    <citation type="journal article" date="2014" name="Int. J. Syst. Evol. Microbiol.">
        <title>Complete genome sequence of Corynebacterium casei LMG S-19264T (=DSM 44701T), isolated from a smear-ripened cheese.</title>
        <authorList>
            <consortium name="US DOE Joint Genome Institute (JGI-PGF)"/>
            <person name="Walter F."/>
            <person name="Albersmeier A."/>
            <person name="Kalinowski J."/>
            <person name="Ruckert C."/>
        </authorList>
    </citation>
    <scope>NUCLEOTIDE SEQUENCE</scope>
    <source>
        <strain evidence="2">JCM 3035</strain>
    </source>
</reference>
<proteinExistence type="predicted"/>
<feature type="transmembrane region" description="Helical" evidence="1">
    <location>
        <begin position="230"/>
        <end position="253"/>
    </location>
</feature>
<feature type="transmembrane region" description="Helical" evidence="1">
    <location>
        <begin position="183"/>
        <end position="209"/>
    </location>
</feature>
<name>A0A917V7E1_9ACTN</name>
<feature type="transmembrane region" description="Helical" evidence="1">
    <location>
        <begin position="273"/>
        <end position="296"/>
    </location>
</feature>
<organism evidence="2 3">
    <name type="scientific">Streptomyces flaveus</name>
    <dbReference type="NCBI Taxonomy" id="66370"/>
    <lineage>
        <taxon>Bacteria</taxon>
        <taxon>Bacillati</taxon>
        <taxon>Actinomycetota</taxon>
        <taxon>Actinomycetes</taxon>
        <taxon>Kitasatosporales</taxon>
        <taxon>Streptomycetaceae</taxon>
        <taxon>Streptomyces</taxon>
        <taxon>Streptomyces aurantiacus group</taxon>
    </lineage>
</organism>
<keyword evidence="1" id="KW-0812">Transmembrane</keyword>
<feature type="transmembrane region" description="Helical" evidence="1">
    <location>
        <begin position="80"/>
        <end position="105"/>
    </location>
</feature>
<dbReference type="AlphaFoldDB" id="A0A917V7E1"/>
<evidence type="ECO:0000313" key="3">
    <source>
        <dbReference type="Proteomes" id="UP000637788"/>
    </source>
</evidence>
<protein>
    <submittedName>
        <fullName evidence="2">Uncharacterized protein</fullName>
    </submittedName>
</protein>
<keyword evidence="1" id="KW-1133">Transmembrane helix</keyword>
<feature type="transmembrane region" description="Helical" evidence="1">
    <location>
        <begin position="139"/>
        <end position="157"/>
    </location>
</feature>
<dbReference type="RefSeq" id="WP_189320140.1">
    <property type="nucleotide sequence ID" value="NZ_BMPQ01000001.1"/>
</dbReference>
<comment type="caution">
    <text evidence="2">The sequence shown here is derived from an EMBL/GenBank/DDBJ whole genome shotgun (WGS) entry which is preliminary data.</text>
</comment>
<accession>A0A917V7E1</accession>
<evidence type="ECO:0000256" key="1">
    <source>
        <dbReference type="SAM" id="Phobius"/>
    </source>
</evidence>
<sequence>MLIREALRALGRTWRPLYGFTLVVTALTTLVGGGIVAAGFLVSWGTFEDVRRGAEQNVADQDPIAAYIDGRMESLQKVGAVVTVLLLVVAVVVLAVLHTAHAVAFDHTRNGDQGRLSIRELWARTRPHVGVAIWVQGRTWLRVGAVAFLGFALWVAVEAGEVPGLERTGDGETVPMQYRIVGWYLPIAIAGLGLLVYFRHCVATAVLVSENSSSKAAVRRSWALTRVAPWKTYGMGLFLTAAVVLVFTLLQYAAAPVAHSLGLAMLWLSGDNAYITGVLVLITPTAVALLLVPLILPPVCSTVDLLHVELRAQESRVGSAV</sequence>
<gene>
    <name evidence="2" type="ORF">GCM10010094_04040</name>
</gene>
<feature type="transmembrane region" description="Helical" evidence="1">
    <location>
        <begin position="20"/>
        <end position="42"/>
    </location>
</feature>
<keyword evidence="1" id="KW-0472">Membrane</keyword>
<dbReference type="Proteomes" id="UP000637788">
    <property type="component" value="Unassembled WGS sequence"/>
</dbReference>
<keyword evidence="3" id="KW-1185">Reference proteome</keyword>
<evidence type="ECO:0000313" key="2">
    <source>
        <dbReference type="EMBL" id="GGK47224.1"/>
    </source>
</evidence>